<reference evidence="1" key="1">
    <citation type="journal article" date="2023" name="bioRxiv">
        <title>Improved chromosome-level genome assembly for marigold (Tagetes erecta).</title>
        <authorList>
            <person name="Jiang F."/>
            <person name="Yuan L."/>
            <person name="Wang S."/>
            <person name="Wang H."/>
            <person name="Xu D."/>
            <person name="Wang A."/>
            <person name="Fan W."/>
        </authorList>
    </citation>
    <scope>NUCLEOTIDE SEQUENCE</scope>
    <source>
        <strain evidence="1">WSJ</strain>
        <tissue evidence="1">Leaf</tissue>
    </source>
</reference>
<dbReference type="AlphaFoldDB" id="A0AAD8NK37"/>
<protein>
    <submittedName>
        <fullName evidence="1">Uncharacterized protein</fullName>
    </submittedName>
</protein>
<organism evidence="1 2">
    <name type="scientific">Tagetes erecta</name>
    <name type="common">African marigold</name>
    <dbReference type="NCBI Taxonomy" id="13708"/>
    <lineage>
        <taxon>Eukaryota</taxon>
        <taxon>Viridiplantae</taxon>
        <taxon>Streptophyta</taxon>
        <taxon>Embryophyta</taxon>
        <taxon>Tracheophyta</taxon>
        <taxon>Spermatophyta</taxon>
        <taxon>Magnoliopsida</taxon>
        <taxon>eudicotyledons</taxon>
        <taxon>Gunneridae</taxon>
        <taxon>Pentapetalae</taxon>
        <taxon>asterids</taxon>
        <taxon>campanulids</taxon>
        <taxon>Asterales</taxon>
        <taxon>Asteraceae</taxon>
        <taxon>Asteroideae</taxon>
        <taxon>Heliantheae alliance</taxon>
        <taxon>Tageteae</taxon>
        <taxon>Tagetes</taxon>
    </lineage>
</organism>
<sequence length="101" mass="11582">MRSGRALRDCFFVHAVLQKIFKVCVPMSWRWCVLLQECLDQLHASVFSCFLLLLLLPRRCCALLQTLRELKLCVLLLSSEMSLPSAISLHLEPIRFSTTSS</sequence>
<evidence type="ECO:0000313" key="1">
    <source>
        <dbReference type="EMBL" id="KAK1411196.1"/>
    </source>
</evidence>
<comment type="caution">
    <text evidence="1">The sequence shown here is derived from an EMBL/GenBank/DDBJ whole genome shotgun (WGS) entry which is preliminary data.</text>
</comment>
<proteinExistence type="predicted"/>
<gene>
    <name evidence="1" type="ORF">QVD17_37742</name>
</gene>
<accession>A0AAD8NK37</accession>
<keyword evidence="2" id="KW-1185">Reference proteome</keyword>
<name>A0AAD8NK37_TARER</name>
<evidence type="ECO:0000313" key="2">
    <source>
        <dbReference type="Proteomes" id="UP001229421"/>
    </source>
</evidence>
<dbReference type="EMBL" id="JAUHHV010000010">
    <property type="protein sequence ID" value="KAK1411196.1"/>
    <property type="molecule type" value="Genomic_DNA"/>
</dbReference>
<dbReference type="Proteomes" id="UP001229421">
    <property type="component" value="Unassembled WGS sequence"/>
</dbReference>